<dbReference type="CDD" id="cd15482">
    <property type="entry name" value="Sialidase_non-viral"/>
    <property type="match status" value="1"/>
</dbReference>
<evidence type="ECO:0000313" key="2">
    <source>
        <dbReference type="Proteomes" id="UP000307943"/>
    </source>
</evidence>
<proteinExistence type="predicted"/>
<protein>
    <submittedName>
        <fullName evidence="1">Exo-alpha-sialidase</fullName>
    </submittedName>
</protein>
<sequence length="294" mass="32917">MNRPLHSKGDLRNIATGIGLPKKHYCDQPYTIVAGNGNWLCILTTGSGKEGDSDQHIVATISTDEGRTWSGLIDIEPPGPPESSWVTPFVAPSGRVYVFYTYNGKNMREVLGSTLYARKRVDTLGDIAFKYSDDLGYTWSKECCYAYSRDDGHTWTAPAHAVYTPGGRKIKHPRVANFVRKLSNGNYLLWYHNHGKNNRNSPSSAYADRNPAWFAGGIKKDGFIHWSKPEIVLYDDNPNTRYPGFLETADGRFFIMETQKTIARIHQVDRCLRTTEAVGNYRAGPAPACDSEVD</sequence>
<comment type="caution">
    <text evidence="1">The sequence shown here is derived from an EMBL/GenBank/DDBJ whole genome shotgun (WGS) entry which is preliminary data.</text>
</comment>
<dbReference type="EMBL" id="VDCQ01000013">
    <property type="protein sequence ID" value="TNJ66062.1"/>
    <property type="molecule type" value="Genomic_DNA"/>
</dbReference>
<reference evidence="1 2" key="1">
    <citation type="submission" date="2019-05" db="EMBL/GenBank/DDBJ databases">
        <title>We sequenced the genome of Paenibacillus hemerocallicola KCTC 33185 for further insight into its adaptation and study the phylogeny of Paenibacillus.</title>
        <authorList>
            <person name="Narsing Rao M.P."/>
        </authorList>
    </citation>
    <scope>NUCLEOTIDE SEQUENCE [LARGE SCALE GENOMIC DNA]</scope>
    <source>
        <strain evidence="1 2">KCTC 33185</strain>
    </source>
</reference>
<dbReference type="OrthoDB" id="240763at2"/>
<dbReference type="RefSeq" id="WP_139602372.1">
    <property type="nucleotide sequence ID" value="NZ_VDCQ01000013.1"/>
</dbReference>
<dbReference type="Proteomes" id="UP000307943">
    <property type="component" value="Unassembled WGS sequence"/>
</dbReference>
<organism evidence="1 2">
    <name type="scientific">Paenibacillus hemerocallicola</name>
    <dbReference type="NCBI Taxonomy" id="1172614"/>
    <lineage>
        <taxon>Bacteria</taxon>
        <taxon>Bacillati</taxon>
        <taxon>Bacillota</taxon>
        <taxon>Bacilli</taxon>
        <taxon>Bacillales</taxon>
        <taxon>Paenibacillaceae</taxon>
        <taxon>Paenibacillus</taxon>
    </lineage>
</organism>
<gene>
    <name evidence="1" type="ORF">FE784_11605</name>
</gene>
<accession>A0A5C4TB00</accession>
<keyword evidence="2" id="KW-1185">Reference proteome</keyword>
<dbReference type="SUPFAM" id="SSF50939">
    <property type="entry name" value="Sialidases"/>
    <property type="match status" value="1"/>
</dbReference>
<name>A0A5C4TB00_9BACL</name>
<dbReference type="AlphaFoldDB" id="A0A5C4TB00"/>
<evidence type="ECO:0000313" key="1">
    <source>
        <dbReference type="EMBL" id="TNJ66062.1"/>
    </source>
</evidence>
<dbReference type="Gene3D" id="2.120.10.10">
    <property type="match status" value="1"/>
</dbReference>
<dbReference type="InterPro" id="IPR036278">
    <property type="entry name" value="Sialidase_sf"/>
</dbReference>